<feature type="region of interest" description="Disordered" evidence="1">
    <location>
        <begin position="142"/>
        <end position="188"/>
    </location>
</feature>
<evidence type="ECO:0000313" key="2">
    <source>
        <dbReference type="EMBL" id="RKT44460.1"/>
    </source>
</evidence>
<comment type="caution">
    <text evidence="2">The sequence shown here is derived from an EMBL/GenBank/DDBJ whole genome shotgun (WGS) entry which is preliminary data.</text>
</comment>
<organism evidence="2 3">
    <name type="scientific">Thiocapsa rosea</name>
    <dbReference type="NCBI Taxonomy" id="69360"/>
    <lineage>
        <taxon>Bacteria</taxon>
        <taxon>Pseudomonadati</taxon>
        <taxon>Pseudomonadota</taxon>
        <taxon>Gammaproteobacteria</taxon>
        <taxon>Chromatiales</taxon>
        <taxon>Chromatiaceae</taxon>
        <taxon>Thiocapsa</taxon>
    </lineage>
</organism>
<reference evidence="2 3" key="1">
    <citation type="submission" date="2018-10" db="EMBL/GenBank/DDBJ databases">
        <title>Genomic Encyclopedia of Archaeal and Bacterial Type Strains, Phase II (KMG-II): from individual species to whole genera.</title>
        <authorList>
            <person name="Goeker M."/>
        </authorList>
    </citation>
    <scope>NUCLEOTIDE SEQUENCE [LARGE SCALE GENOMIC DNA]</scope>
    <source>
        <strain evidence="2 3">DSM 235</strain>
    </source>
</reference>
<protein>
    <submittedName>
        <fullName evidence="2">Uncharacterized protein</fullName>
    </submittedName>
</protein>
<sequence length="188" mass="20676">MSRSPVVLFRWSGDSMFTPSSLQKVSQPIGRFPPMGPLGCVPHAQRYYQPTLTAQSPSRRTSLPSFGATLPSVLFAPVGRTNADRPGRLLTRCCCRSLYFTGRFPNCFARNARGFPALITPVAQCRQVEECEEPEEREGGVWSASRRCSTRPGRAPVGRVPGGWRPAGQGSLRRAADRRSRSRRGPVG</sequence>
<feature type="compositionally biased region" description="Low complexity" evidence="1">
    <location>
        <begin position="151"/>
        <end position="168"/>
    </location>
</feature>
<accession>A0A495V6X8</accession>
<evidence type="ECO:0000256" key="1">
    <source>
        <dbReference type="SAM" id="MobiDB-lite"/>
    </source>
</evidence>
<dbReference type="AlphaFoldDB" id="A0A495V6X8"/>
<name>A0A495V6X8_9GAMM</name>
<gene>
    <name evidence="2" type="ORF">BDD21_1843</name>
</gene>
<keyword evidence="3" id="KW-1185">Reference proteome</keyword>
<proteinExistence type="predicted"/>
<evidence type="ECO:0000313" key="3">
    <source>
        <dbReference type="Proteomes" id="UP000274556"/>
    </source>
</evidence>
<dbReference type="Proteomes" id="UP000274556">
    <property type="component" value="Unassembled WGS sequence"/>
</dbReference>
<dbReference type="EMBL" id="RBXL01000001">
    <property type="protein sequence ID" value="RKT44460.1"/>
    <property type="molecule type" value="Genomic_DNA"/>
</dbReference>